<protein>
    <submittedName>
        <fullName evidence="2">RNA-BINDING PROTEIN PNO1</fullName>
    </submittedName>
</protein>
<keyword evidence="3" id="KW-1185">Reference proteome</keyword>
<sequence>MSCGQVQFRKFSVPPPRYSPVMKGWMEIYTPIYEQIKIDIRMDLYDRKDEYKNQSRHPMLATCRKVWVLCMPSCSDLMLWMPFEMVAKRSFPLSML</sequence>
<dbReference type="PANTHER" id="PTHR12826">
    <property type="entry name" value="RIBONUCLEASE Y"/>
    <property type="match status" value="1"/>
</dbReference>
<evidence type="ECO:0000256" key="1">
    <source>
        <dbReference type="ARBA" id="ARBA00022884"/>
    </source>
</evidence>
<evidence type="ECO:0000313" key="2">
    <source>
        <dbReference type="EMBL" id="KAJ6730473.1"/>
    </source>
</evidence>
<dbReference type="EMBL" id="JAPFFL010000004">
    <property type="protein sequence ID" value="KAJ6730473.1"/>
    <property type="molecule type" value="Genomic_DNA"/>
</dbReference>
<reference evidence="2" key="1">
    <citation type="submission" date="2022-11" db="EMBL/GenBank/DDBJ databases">
        <authorList>
            <person name="Hyden B.L."/>
            <person name="Feng K."/>
            <person name="Yates T."/>
            <person name="Jawdy S."/>
            <person name="Smart L.B."/>
            <person name="Muchero W."/>
        </authorList>
    </citation>
    <scope>NUCLEOTIDE SEQUENCE</scope>
    <source>
        <tissue evidence="2">Shoot tip</tissue>
    </source>
</reference>
<comment type="caution">
    <text evidence="2">The sequence shown here is derived from an EMBL/GenBank/DDBJ whole genome shotgun (WGS) entry which is preliminary data.</text>
</comment>
<dbReference type="GO" id="GO:0003723">
    <property type="term" value="F:RNA binding"/>
    <property type="evidence" value="ECO:0007669"/>
    <property type="project" value="UniProtKB-KW"/>
</dbReference>
<dbReference type="AlphaFoldDB" id="A0A9Q0UI81"/>
<organism evidence="2 3">
    <name type="scientific">Salix viminalis</name>
    <name type="common">Common osier</name>
    <name type="synonym">Basket willow</name>
    <dbReference type="NCBI Taxonomy" id="40686"/>
    <lineage>
        <taxon>Eukaryota</taxon>
        <taxon>Viridiplantae</taxon>
        <taxon>Streptophyta</taxon>
        <taxon>Embryophyta</taxon>
        <taxon>Tracheophyta</taxon>
        <taxon>Spermatophyta</taxon>
        <taxon>Magnoliopsida</taxon>
        <taxon>eudicotyledons</taxon>
        <taxon>Gunneridae</taxon>
        <taxon>Pentapetalae</taxon>
        <taxon>rosids</taxon>
        <taxon>fabids</taxon>
        <taxon>Malpighiales</taxon>
        <taxon>Salicaceae</taxon>
        <taxon>Saliceae</taxon>
        <taxon>Salix</taxon>
    </lineage>
</organism>
<reference evidence="2" key="2">
    <citation type="journal article" date="2023" name="Int. J. Mol. Sci.">
        <title>De Novo Assembly and Annotation of 11 Diverse Shrub Willow (Salix) Genomes Reveals Novel Gene Organization in Sex-Linked Regions.</title>
        <authorList>
            <person name="Hyden B."/>
            <person name="Feng K."/>
            <person name="Yates T.B."/>
            <person name="Jawdy S."/>
            <person name="Cereghino C."/>
            <person name="Smart L.B."/>
            <person name="Muchero W."/>
        </authorList>
    </citation>
    <scope>NUCLEOTIDE SEQUENCE [LARGE SCALE GENOMIC DNA]</scope>
    <source>
        <tissue evidence="2">Shoot tip</tissue>
    </source>
</reference>
<gene>
    <name evidence="2" type="ORF">OIU85_021285</name>
</gene>
<dbReference type="OrthoDB" id="1932641at2759"/>
<accession>A0A9Q0UI81</accession>
<proteinExistence type="predicted"/>
<name>A0A9Q0UI81_SALVM</name>
<evidence type="ECO:0000313" key="3">
    <source>
        <dbReference type="Proteomes" id="UP001151529"/>
    </source>
</evidence>
<dbReference type="GO" id="GO:0005634">
    <property type="term" value="C:nucleus"/>
    <property type="evidence" value="ECO:0007669"/>
    <property type="project" value="TreeGrafter"/>
</dbReference>
<keyword evidence="1" id="KW-0694">RNA-binding</keyword>
<dbReference type="PANTHER" id="PTHR12826:SF13">
    <property type="entry name" value="RNA-BINDING PROTEIN PNO1"/>
    <property type="match status" value="1"/>
</dbReference>
<dbReference type="Proteomes" id="UP001151529">
    <property type="component" value="Chromosome 2"/>
</dbReference>